<dbReference type="PANTHER" id="PTHR30193">
    <property type="entry name" value="ABC TRANSPORTER PERMEASE PROTEIN"/>
    <property type="match status" value="1"/>
</dbReference>
<feature type="domain" description="ABC transmembrane type-1" evidence="8">
    <location>
        <begin position="71"/>
        <end position="283"/>
    </location>
</feature>
<evidence type="ECO:0000313" key="10">
    <source>
        <dbReference type="Proteomes" id="UP000017081"/>
    </source>
</evidence>
<dbReference type="Proteomes" id="UP000017081">
    <property type="component" value="Unassembled WGS sequence"/>
</dbReference>
<dbReference type="PANTHER" id="PTHR30193:SF37">
    <property type="entry name" value="INNER MEMBRANE ABC TRANSPORTER PERMEASE PROTEIN YCJO"/>
    <property type="match status" value="1"/>
</dbReference>
<dbReference type="eggNOG" id="COG1175">
    <property type="taxonomic scope" value="Bacteria"/>
</dbReference>
<dbReference type="InterPro" id="IPR035906">
    <property type="entry name" value="MetI-like_sf"/>
</dbReference>
<feature type="transmembrane region" description="Helical" evidence="7">
    <location>
        <begin position="70"/>
        <end position="96"/>
    </location>
</feature>
<dbReference type="CDD" id="cd06261">
    <property type="entry name" value="TM_PBP2"/>
    <property type="match status" value="1"/>
</dbReference>
<keyword evidence="5 7" id="KW-1133">Transmembrane helix</keyword>
<feature type="transmembrane region" description="Helical" evidence="7">
    <location>
        <begin position="212"/>
        <end position="232"/>
    </location>
</feature>
<dbReference type="PROSITE" id="PS50928">
    <property type="entry name" value="ABC_TM1"/>
    <property type="match status" value="1"/>
</dbReference>
<dbReference type="RefSeq" id="WP_023049869.1">
    <property type="nucleotide sequence ID" value="NZ_CP173063.2"/>
</dbReference>
<keyword evidence="10" id="KW-1185">Reference proteome</keyword>
<dbReference type="GO" id="GO:0055085">
    <property type="term" value="P:transmembrane transport"/>
    <property type="evidence" value="ECO:0007669"/>
    <property type="project" value="InterPro"/>
</dbReference>
<reference evidence="9 10" key="1">
    <citation type="submission" date="2013-08" db="EMBL/GenBank/DDBJ databases">
        <authorList>
            <person name="Weinstock G."/>
            <person name="Sodergren E."/>
            <person name="Wylie T."/>
            <person name="Fulton L."/>
            <person name="Fulton R."/>
            <person name="Fronick C."/>
            <person name="O'Laughlin M."/>
            <person name="Godfrey J."/>
            <person name="Miner T."/>
            <person name="Herter B."/>
            <person name="Appelbaum E."/>
            <person name="Cordes M."/>
            <person name="Lek S."/>
            <person name="Wollam A."/>
            <person name="Pepin K.H."/>
            <person name="Palsikar V.B."/>
            <person name="Mitreva M."/>
            <person name="Wilson R.K."/>
        </authorList>
    </citation>
    <scope>NUCLEOTIDE SEQUENCE [LARGE SCALE GENOMIC DNA]</scope>
    <source>
        <strain evidence="9 10">ATCC BAA-474</strain>
    </source>
</reference>
<keyword evidence="6 7" id="KW-0472">Membrane</keyword>
<comment type="caution">
    <text evidence="9">The sequence shown here is derived from an EMBL/GenBank/DDBJ whole genome shotgun (WGS) entry which is preliminary data.</text>
</comment>
<sequence length="292" mass="33761">MVIKIKQNKMFPYYLILPSFFIIISTVLYPIILTLFYSLEYYKLTKPYDRKFIGLQNYIDIFKGTEFYSAFINTSIIIIVILSLGIIFSFLVALILDKQNKFTSLLTAIAIIPWALPPVVNGLIWKFIFYPEFGFINKFFYYFNFVDTPILWLNSRYGSLIIFGIIVAWRAIPFCCILLLANIKAIPEEIFEAAEIDGASSFQKIKNIMLPILFPTFLIVITNLILIGINVFDEAISLVGFRKLGEPFMVYNYNQTFSFFNIGYGSAISYTITILCGVLGIIYIIFINKRWK</sequence>
<dbReference type="HOGENOM" id="CLU_016047_0_3_0"/>
<dbReference type="AlphaFoldDB" id="U7VG37"/>
<dbReference type="InterPro" id="IPR051393">
    <property type="entry name" value="ABC_transporter_permease"/>
</dbReference>
<evidence type="ECO:0000256" key="2">
    <source>
        <dbReference type="ARBA" id="ARBA00022448"/>
    </source>
</evidence>
<organism evidence="9 10">
    <name type="scientific">Cetobacterium somerae ATCC BAA-474</name>
    <dbReference type="NCBI Taxonomy" id="1319815"/>
    <lineage>
        <taxon>Bacteria</taxon>
        <taxon>Fusobacteriati</taxon>
        <taxon>Fusobacteriota</taxon>
        <taxon>Fusobacteriia</taxon>
        <taxon>Fusobacteriales</taxon>
        <taxon>Fusobacteriaceae</taxon>
        <taxon>Cetobacterium</taxon>
    </lineage>
</organism>
<dbReference type="InterPro" id="IPR000515">
    <property type="entry name" value="MetI-like"/>
</dbReference>
<dbReference type="Gene3D" id="1.10.3720.10">
    <property type="entry name" value="MetI-like"/>
    <property type="match status" value="1"/>
</dbReference>
<comment type="similarity">
    <text evidence="7">Belongs to the binding-protein-dependent transport system permease family.</text>
</comment>
<evidence type="ECO:0000256" key="7">
    <source>
        <dbReference type="RuleBase" id="RU363032"/>
    </source>
</evidence>
<keyword evidence="3" id="KW-1003">Cell membrane</keyword>
<gene>
    <name evidence="9" type="ORF">HMPREF0202_00320</name>
</gene>
<evidence type="ECO:0000259" key="8">
    <source>
        <dbReference type="PROSITE" id="PS50928"/>
    </source>
</evidence>
<evidence type="ECO:0000256" key="1">
    <source>
        <dbReference type="ARBA" id="ARBA00004651"/>
    </source>
</evidence>
<evidence type="ECO:0000256" key="3">
    <source>
        <dbReference type="ARBA" id="ARBA00022475"/>
    </source>
</evidence>
<feature type="transmembrane region" description="Helical" evidence="7">
    <location>
        <begin position="267"/>
        <end position="286"/>
    </location>
</feature>
<dbReference type="GO" id="GO:0005886">
    <property type="term" value="C:plasma membrane"/>
    <property type="evidence" value="ECO:0007669"/>
    <property type="project" value="UniProtKB-SubCell"/>
</dbReference>
<dbReference type="Pfam" id="PF00528">
    <property type="entry name" value="BPD_transp_1"/>
    <property type="match status" value="1"/>
</dbReference>
<keyword evidence="4 7" id="KW-0812">Transmembrane</keyword>
<evidence type="ECO:0000256" key="5">
    <source>
        <dbReference type="ARBA" id="ARBA00022989"/>
    </source>
</evidence>
<proteinExistence type="inferred from homology"/>
<dbReference type="SUPFAM" id="SSF161098">
    <property type="entry name" value="MetI-like"/>
    <property type="match status" value="1"/>
</dbReference>
<comment type="subcellular location">
    <subcellularLocation>
        <location evidence="1 7">Cell membrane</location>
        <topology evidence="1 7">Multi-pass membrane protein</topology>
    </subcellularLocation>
</comment>
<feature type="transmembrane region" description="Helical" evidence="7">
    <location>
        <begin position="157"/>
        <end position="181"/>
    </location>
</feature>
<evidence type="ECO:0000256" key="4">
    <source>
        <dbReference type="ARBA" id="ARBA00022692"/>
    </source>
</evidence>
<name>U7VG37_9FUSO</name>
<dbReference type="STRING" id="1319815.HMPREF0202_00320"/>
<feature type="transmembrane region" description="Helical" evidence="7">
    <location>
        <begin position="108"/>
        <end position="128"/>
    </location>
</feature>
<feature type="transmembrane region" description="Helical" evidence="7">
    <location>
        <begin position="12"/>
        <end position="37"/>
    </location>
</feature>
<protein>
    <submittedName>
        <fullName evidence="9">ABC transporter, permease protein</fullName>
    </submittedName>
</protein>
<accession>U7VG37</accession>
<keyword evidence="2 7" id="KW-0813">Transport</keyword>
<dbReference type="EMBL" id="AXZF01000012">
    <property type="protein sequence ID" value="ERT69763.1"/>
    <property type="molecule type" value="Genomic_DNA"/>
</dbReference>
<evidence type="ECO:0000313" key="9">
    <source>
        <dbReference type="EMBL" id="ERT69763.1"/>
    </source>
</evidence>
<dbReference type="PATRIC" id="fig|1319815.3.peg.308"/>
<evidence type="ECO:0000256" key="6">
    <source>
        <dbReference type="ARBA" id="ARBA00023136"/>
    </source>
</evidence>